<gene>
    <name evidence="2" type="ORF">A5640_02070</name>
</gene>
<feature type="region of interest" description="Disordered" evidence="1">
    <location>
        <begin position="779"/>
        <end position="858"/>
    </location>
</feature>
<accession>A0A1A3L3Z9</accession>
<evidence type="ECO:0000313" key="3">
    <source>
        <dbReference type="Proteomes" id="UP000093925"/>
    </source>
</evidence>
<dbReference type="AlphaFoldDB" id="A0A1A3L3Z9"/>
<feature type="compositionally biased region" description="Low complexity" evidence="1">
    <location>
        <begin position="779"/>
        <end position="788"/>
    </location>
</feature>
<comment type="caution">
    <text evidence="2">The sequence shown here is derived from an EMBL/GenBank/DDBJ whole genome shotgun (WGS) entry which is preliminary data.</text>
</comment>
<feature type="compositionally biased region" description="Gly residues" evidence="1">
    <location>
        <begin position="372"/>
        <end position="388"/>
    </location>
</feature>
<reference evidence="2 3" key="1">
    <citation type="submission" date="2016-06" db="EMBL/GenBank/DDBJ databases">
        <authorList>
            <person name="Kjaerup R.B."/>
            <person name="Dalgaard T.S."/>
            <person name="Juul-Madsen H.R."/>
        </authorList>
    </citation>
    <scope>NUCLEOTIDE SEQUENCE [LARGE SCALE GENOMIC DNA]</scope>
    <source>
        <strain evidence="2 3">1276495.2</strain>
    </source>
</reference>
<organism evidence="2 3">
    <name type="scientific">Mycobacterium asiaticum</name>
    <dbReference type="NCBI Taxonomy" id="1790"/>
    <lineage>
        <taxon>Bacteria</taxon>
        <taxon>Bacillati</taxon>
        <taxon>Actinomycetota</taxon>
        <taxon>Actinomycetes</taxon>
        <taxon>Mycobacteriales</taxon>
        <taxon>Mycobacteriaceae</taxon>
        <taxon>Mycobacterium</taxon>
    </lineage>
</organism>
<feature type="compositionally biased region" description="Gly residues" evidence="1">
    <location>
        <begin position="789"/>
        <end position="801"/>
    </location>
</feature>
<evidence type="ECO:0000256" key="1">
    <source>
        <dbReference type="SAM" id="MobiDB-lite"/>
    </source>
</evidence>
<evidence type="ECO:0000313" key="2">
    <source>
        <dbReference type="EMBL" id="OBJ90901.1"/>
    </source>
</evidence>
<dbReference type="EMBL" id="LZLM01000002">
    <property type="protein sequence ID" value="OBJ90901.1"/>
    <property type="molecule type" value="Genomic_DNA"/>
</dbReference>
<protein>
    <submittedName>
        <fullName evidence="2">Uncharacterized protein</fullName>
    </submittedName>
</protein>
<feature type="compositionally biased region" description="Polar residues" evidence="1">
    <location>
        <begin position="277"/>
        <end position="287"/>
    </location>
</feature>
<feature type="compositionally biased region" description="Pro residues" evidence="1">
    <location>
        <begin position="357"/>
        <end position="369"/>
    </location>
</feature>
<name>A0A1A3L3Z9_MYCAS</name>
<feature type="compositionally biased region" description="Polar residues" evidence="1">
    <location>
        <begin position="823"/>
        <end position="833"/>
    </location>
</feature>
<sequence>MADDEEDVIFVDIVPRLDESALSKATDKVEDEFKDTGKAVEGSLKGASKSMFDELRKGAKGWGQTVAQEIKTTGIAEQFSRVGDVVYNTTNAINNLGTVFGKNYDNIARQGDATAKKLDGIGAAAQRAGGAITDAFGALKAGDVGKGISGAADALRSIGQSGAAGSLDQVAKKAEEAQIEAGKLKANIEGTTTGLMTLTNNSGKIAGGLGQITAAAGPLAGVFATLDSLMPGFHQHLSSIIDQLKGLKSFNPKDWVNVLTPGTNLIDQLPIRPNSPRGGSNLPTNPDGTPRPGLQIPGQLPNTVGGIPRPGLQVPAPAPPAAPRGPGIGSSLGPFINTPRPKVAPQAPWGGGATPAPATPPPLPMPPTATPGGFGSSGAGSGGGGAGGGYGLPRGTNISYGAPGFPDWVYQLAAQFGVRASTYAGHQEGAGVNQGIDWSGSTDALQRFAEALVSAKPPGLEQVIWSNPNTGRVLGLTPSGQTVTDRGGYYRDDWGGHTDHVHTRFSQNPLAGSFGPHGGANIGEATPVMVTSFGEQAKGDMQSAMGFGDIGTGLDSDFGVSQGLPGIAKNITGFLANMAFAPAVGALRGIQAGAGGSSGGGSGLLGMLGGLGGGISGLGMGGGSTIASGPGGPLGAASALGIGAGAPGGSTFGPAGLTTPKAIGRQMGEDAPSGGGIGFGGGLIGEGMSMAAQAGGMAVNAMAPGAGGAAAMGAQIGEQMINRTAGYVAQLGGIAAQGVLETLMLSDTPLADPSNTLWGRVAIAVAGARPQIPNMAGMMAGGQQVAGGTQSGPGQQGGPGGQADPNDPNAKNADQRPWVNIENFHNPSGNPSDGKQVGNDMAWAGMNAQAGGAKRGGG</sequence>
<proteinExistence type="predicted"/>
<dbReference type="Proteomes" id="UP000093925">
    <property type="component" value="Unassembled WGS sequence"/>
</dbReference>
<feature type="region of interest" description="Disordered" evidence="1">
    <location>
        <begin position="265"/>
        <end position="388"/>
    </location>
</feature>
<dbReference type="RefSeq" id="WP_065137758.1">
    <property type="nucleotide sequence ID" value="NZ_LZLM01000002.1"/>
</dbReference>